<dbReference type="RefSeq" id="WP_122231988.1">
    <property type="nucleotide sequence ID" value="NZ_RDQO01000009.1"/>
</dbReference>
<proteinExistence type="predicted"/>
<comment type="caution">
    <text evidence="1">The sequence shown here is derived from an EMBL/GenBank/DDBJ whole genome shotgun (WGS) entry which is preliminary data.</text>
</comment>
<evidence type="ECO:0000313" key="1">
    <source>
        <dbReference type="EMBL" id="RMX02227.1"/>
    </source>
</evidence>
<dbReference type="AlphaFoldDB" id="A0A3M6QGP2"/>
<name>A0A3M6QGP2_9BURK</name>
<gene>
    <name evidence="1" type="ORF">D8I35_18645</name>
</gene>
<keyword evidence="2" id="KW-1185">Reference proteome</keyword>
<reference evidence="1 2" key="1">
    <citation type="submission" date="2018-10" db="EMBL/GenBank/DDBJ databases">
        <title>Draft genome of Cortibacter populi DSM10536.</title>
        <authorList>
            <person name="Bernier A.-M."/>
            <person name="Bernard K."/>
        </authorList>
    </citation>
    <scope>NUCLEOTIDE SEQUENCE [LARGE SCALE GENOMIC DNA]</scope>
    <source>
        <strain evidence="1 2">DSM 105136</strain>
    </source>
</reference>
<sequence length="92" mass="10306">MTNATQQTVRLADASRHPARARGLRLWGAAADRKTDRQAAQVREQAQRVLQVTARHWQLPPAASRRVTPLVTQVGVVLTQPALRLDLVRFAY</sequence>
<accession>A0A3M6QGP2</accession>
<dbReference type="Proteomes" id="UP000278006">
    <property type="component" value="Unassembled WGS sequence"/>
</dbReference>
<evidence type="ECO:0000313" key="2">
    <source>
        <dbReference type="Proteomes" id="UP000278006"/>
    </source>
</evidence>
<protein>
    <submittedName>
        <fullName evidence="1">Uncharacterized protein</fullName>
    </submittedName>
</protein>
<dbReference type="EMBL" id="RDQO01000009">
    <property type="protein sequence ID" value="RMX02227.1"/>
    <property type="molecule type" value="Genomic_DNA"/>
</dbReference>
<organism evidence="1 2">
    <name type="scientific">Corticibacter populi</name>
    <dbReference type="NCBI Taxonomy" id="1550736"/>
    <lineage>
        <taxon>Bacteria</taxon>
        <taxon>Pseudomonadati</taxon>
        <taxon>Pseudomonadota</taxon>
        <taxon>Betaproteobacteria</taxon>
        <taxon>Burkholderiales</taxon>
        <taxon>Comamonadaceae</taxon>
        <taxon>Corticibacter</taxon>
    </lineage>
</organism>